<sequence>MAYRGMLRHSAAYVRYRCLSLSLRAFEACMGVYCRELSVCHAGGPSPSLMMLRVRLTMVWLVQVHGDKTQWHIHHNKKQSLYVIVIIVLGDESTQSTKL</sequence>
<gene>
    <name evidence="1" type="ORF">EGYM00392_LOCUS48261</name>
</gene>
<dbReference type="AlphaFoldDB" id="A0A7S1NRX7"/>
<reference evidence="1" key="1">
    <citation type="submission" date="2021-01" db="EMBL/GenBank/DDBJ databases">
        <authorList>
            <person name="Corre E."/>
            <person name="Pelletier E."/>
            <person name="Niang G."/>
            <person name="Scheremetjew M."/>
            <person name="Finn R."/>
            <person name="Kale V."/>
            <person name="Holt S."/>
            <person name="Cochrane G."/>
            <person name="Meng A."/>
            <person name="Brown T."/>
            <person name="Cohen L."/>
        </authorList>
    </citation>
    <scope>NUCLEOTIDE SEQUENCE</scope>
    <source>
        <strain evidence="1">NIES-381</strain>
    </source>
</reference>
<proteinExistence type="predicted"/>
<protein>
    <submittedName>
        <fullName evidence="1">Uncharacterized protein</fullName>
    </submittedName>
</protein>
<organism evidence="1">
    <name type="scientific">Eutreptiella gymnastica</name>
    <dbReference type="NCBI Taxonomy" id="73025"/>
    <lineage>
        <taxon>Eukaryota</taxon>
        <taxon>Discoba</taxon>
        <taxon>Euglenozoa</taxon>
        <taxon>Euglenida</taxon>
        <taxon>Spirocuta</taxon>
        <taxon>Euglenophyceae</taxon>
        <taxon>Eutreptiales</taxon>
        <taxon>Eutreptiaceae</taxon>
        <taxon>Eutreptiella</taxon>
    </lineage>
</organism>
<accession>A0A7S1NRX7</accession>
<dbReference type="EMBL" id="HBGA01130259">
    <property type="protein sequence ID" value="CAD9037103.1"/>
    <property type="molecule type" value="Transcribed_RNA"/>
</dbReference>
<name>A0A7S1NRX7_9EUGL</name>
<evidence type="ECO:0000313" key="1">
    <source>
        <dbReference type="EMBL" id="CAD9037103.1"/>
    </source>
</evidence>